<feature type="non-terminal residue" evidence="2">
    <location>
        <position position="99"/>
    </location>
</feature>
<evidence type="ECO:0000256" key="1">
    <source>
        <dbReference type="SAM" id="MobiDB-lite"/>
    </source>
</evidence>
<dbReference type="EMBL" id="GDJX01024449">
    <property type="protein sequence ID" value="JAT43487.1"/>
    <property type="molecule type" value="Transcribed_RNA"/>
</dbReference>
<name>A0A1D1XM89_9ARAE</name>
<reference evidence="2" key="1">
    <citation type="submission" date="2015-07" db="EMBL/GenBank/DDBJ databases">
        <title>Transcriptome Assembly of Anthurium amnicola.</title>
        <authorList>
            <person name="Suzuki J."/>
        </authorList>
    </citation>
    <scope>NUCLEOTIDE SEQUENCE</scope>
</reference>
<feature type="non-terminal residue" evidence="2">
    <location>
        <position position="1"/>
    </location>
</feature>
<evidence type="ECO:0000313" key="2">
    <source>
        <dbReference type="EMBL" id="JAT43487.1"/>
    </source>
</evidence>
<feature type="region of interest" description="Disordered" evidence="1">
    <location>
        <begin position="1"/>
        <end position="99"/>
    </location>
</feature>
<protein>
    <submittedName>
        <fullName evidence="2">Transcriptional coactivator HFI1/ADA1</fullName>
    </submittedName>
</protein>
<feature type="compositionally biased region" description="Polar residues" evidence="1">
    <location>
        <begin position="59"/>
        <end position="79"/>
    </location>
</feature>
<accession>A0A1D1XM89</accession>
<proteinExistence type="predicted"/>
<organism evidence="2">
    <name type="scientific">Anthurium amnicola</name>
    <dbReference type="NCBI Taxonomy" id="1678845"/>
    <lineage>
        <taxon>Eukaryota</taxon>
        <taxon>Viridiplantae</taxon>
        <taxon>Streptophyta</taxon>
        <taxon>Embryophyta</taxon>
        <taxon>Tracheophyta</taxon>
        <taxon>Spermatophyta</taxon>
        <taxon>Magnoliopsida</taxon>
        <taxon>Liliopsida</taxon>
        <taxon>Araceae</taxon>
        <taxon>Pothoideae</taxon>
        <taxon>Potheae</taxon>
        <taxon>Anthurium</taxon>
    </lineage>
</organism>
<sequence>SSSTSSRNSFDTNNTDNTSPSSTSNSLRSLNGIEMMLDDDNNIPELPEITNKNGHIIPETNNVNEPLDTTINIPQSSQHHALKSDEIANKSILSTSTTK</sequence>
<feature type="compositionally biased region" description="Low complexity" evidence="1">
    <location>
        <begin position="1"/>
        <end position="31"/>
    </location>
</feature>
<dbReference type="AlphaFoldDB" id="A0A1D1XM89"/>
<gene>
    <name evidence="2" type="primary">HFI1_0</name>
    <name evidence="2" type="ORF">g.159842</name>
</gene>